<sequence length="1102" mass="121336">MEELISTLVGESVSRAFDWVSAGITEKRQQREVEELLEETRLRAAMIPTTVNLAEKFGNSILVGELISNLTLKIKPRDESIATFLDGDDAAAIEFTKRFCDEIDRIMSSPTNSIADVKTLRLVEEGNKNIQMIVDWLSVNQKDMNAQLSLLEGMVGFVAAGKTDVAYLDRLSYDAGESLTSRYLAVYVSLCRGQAPNPVDLSDVSGKDALILALASVAISSENASYAGDVLRLCSFDAGPIISIVQELTDLLGRTSGRKIEFLGVIPKGVEELVNLINFEVLFRGGAFQAAVMYANDAKIAWNPIAIEERSISELISAAVVNDDDLFLKVQQEVSRFRSWFPKDLIRRFERAISASFLQLAAGQVRELISELPDCLSVFAEDEKRQLELRDCSSSQMARDILVWAEARHNPFLMIDAALKLVELDAGARSELIDTFDRCGAWAFPNVGVLRMYVYGLNPDISYEKYCELGRGMEKDALFHLIAYERFYDTLPVAAAKHIETAVSIMKDPAGAKNLLSAYIWVPYLYGGGRAEEIRQIVEGVLPIAPYEHIASFFSALAKCSGSEEMIADLVESMAGSKFWDPRVAELVAGHLVAHGRMDVAGPVANAFFRAKHSELLAEIVVQWACESCIDPDADVIDFLRQVDTSQSNMLLAGYYREKGEKLTSDALIVRASFGEGESSGRALAYYAIEHATEVDGKEGVERIDKDCYVVLSSSDGGKRVFLFFADPTAVAAEGVSNSIGSAFSLQSKEFLYLRGLHQGEACQIDGEKFTVVEMGKVDSLLCRAGFAELANNSECTVAISSIDELLEHLKRISEETTSKMKMYQNGIVMESGTAYLGIETGAVLVGASRHLEFVGEAICNSNYPYRKNPVSRNVPIDEKNEFLVSYNAAVVLSFLDLPAEVLSQVRQKCFITKSTAKRLRKDAQTILEDSYRSAGRLVFDGERPVLFENDEETRRCLKKKWLPVLDFISGLDEVEPIASSSGARKLPRLLFENESIDIQTAGDRNLIYVTEDLVESQICDASAVSRCGVSVMLIRAGHLEYVFTDYAKQMVEWGAQPSIEDDLVALYKEALLNALNSLGLIEGNRASSVGGETDESDSAGC</sequence>
<dbReference type="Proteomes" id="UP000746751">
    <property type="component" value="Unassembled WGS sequence"/>
</dbReference>
<dbReference type="AlphaFoldDB" id="A0A921LR23"/>
<proteinExistence type="predicted"/>
<protein>
    <submittedName>
        <fullName evidence="1">Uncharacterized protein</fullName>
    </submittedName>
</protein>
<dbReference type="EMBL" id="DYVF01000029">
    <property type="protein sequence ID" value="HJG30534.1"/>
    <property type="molecule type" value="Genomic_DNA"/>
</dbReference>
<name>A0A921LR23_9ACTN</name>
<accession>A0A921LR23</accession>
<reference evidence="1" key="1">
    <citation type="journal article" date="2021" name="PeerJ">
        <title>Extensive microbial diversity within the chicken gut microbiome revealed by metagenomics and culture.</title>
        <authorList>
            <person name="Gilroy R."/>
            <person name="Ravi A."/>
            <person name="Getino M."/>
            <person name="Pursley I."/>
            <person name="Horton D.L."/>
            <person name="Alikhan N.F."/>
            <person name="Baker D."/>
            <person name="Gharbi K."/>
            <person name="Hall N."/>
            <person name="Watson M."/>
            <person name="Adriaenssens E.M."/>
            <person name="Foster-Nyarko E."/>
            <person name="Jarju S."/>
            <person name="Secka A."/>
            <person name="Antonio M."/>
            <person name="Oren A."/>
            <person name="Chaudhuri R.R."/>
            <person name="La Ragione R."/>
            <person name="Hildebrand F."/>
            <person name="Pallen M.J."/>
        </authorList>
    </citation>
    <scope>NUCLEOTIDE SEQUENCE</scope>
    <source>
        <strain evidence="1">ChiGjej2B2-7701</strain>
    </source>
</reference>
<comment type="caution">
    <text evidence="1">The sequence shown here is derived from an EMBL/GenBank/DDBJ whole genome shotgun (WGS) entry which is preliminary data.</text>
</comment>
<reference evidence="1" key="2">
    <citation type="submission" date="2021-09" db="EMBL/GenBank/DDBJ databases">
        <authorList>
            <person name="Gilroy R."/>
        </authorList>
    </citation>
    <scope>NUCLEOTIDE SEQUENCE</scope>
    <source>
        <strain evidence="1">ChiGjej2B2-7701</strain>
    </source>
</reference>
<organism evidence="1 2">
    <name type="scientific">Collinsella ihumii</name>
    <dbReference type="NCBI Taxonomy" id="1720204"/>
    <lineage>
        <taxon>Bacteria</taxon>
        <taxon>Bacillati</taxon>
        <taxon>Actinomycetota</taxon>
        <taxon>Coriobacteriia</taxon>
        <taxon>Coriobacteriales</taxon>
        <taxon>Coriobacteriaceae</taxon>
        <taxon>Collinsella</taxon>
    </lineage>
</organism>
<evidence type="ECO:0000313" key="2">
    <source>
        <dbReference type="Proteomes" id="UP000746751"/>
    </source>
</evidence>
<evidence type="ECO:0000313" key="1">
    <source>
        <dbReference type="EMBL" id="HJG30534.1"/>
    </source>
</evidence>
<gene>
    <name evidence="1" type="ORF">K8U80_03960</name>
</gene>